<evidence type="ECO:0000313" key="1">
    <source>
        <dbReference type="EMBL" id="KOF04434.1"/>
    </source>
</evidence>
<protein>
    <submittedName>
        <fullName evidence="1">N-acetylglutamate synthase</fullName>
    </submittedName>
</protein>
<proteinExistence type="predicted"/>
<evidence type="ECO:0000313" key="2">
    <source>
        <dbReference type="Proteomes" id="UP000036908"/>
    </source>
</evidence>
<dbReference type="OrthoDB" id="5684515at2"/>
<dbReference type="RefSeq" id="WP_053221854.1">
    <property type="nucleotide sequence ID" value="NZ_JSVA01000002.1"/>
</dbReference>
<organism evidence="1 2">
    <name type="scientific">Roseivirga seohaensis subsp. aquiponti</name>
    <dbReference type="NCBI Taxonomy" id="1566026"/>
    <lineage>
        <taxon>Bacteria</taxon>
        <taxon>Pseudomonadati</taxon>
        <taxon>Bacteroidota</taxon>
        <taxon>Cytophagia</taxon>
        <taxon>Cytophagales</taxon>
        <taxon>Roseivirgaceae</taxon>
        <taxon>Roseivirga</taxon>
    </lineage>
</organism>
<name>A0A0L8AQ15_9BACT</name>
<reference evidence="2" key="1">
    <citation type="submission" date="2014-11" db="EMBL/GenBank/DDBJ databases">
        <title>Genome sequencing of Roseivirga sp. D-25.</title>
        <authorList>
            <person name="Selvaratnam C."/>
            <person name="Thevarajoo S."/>
            <person name="Goh K.M."/>
            <person name="Eee R."/>
            <person name="Chan K.-G."/>
            <person name="Chong C.S."/>
        </authorList>
    </citation>
    <scope>NUCLEOTIDE SEQUENCE [LARGE SCALE GENOMIC DNA]</scope>
    <source>
        <strain evidence="2">D-25</strain>
    </source>
</reference>
<dbReference type="PATRIC" id="fig|1566026.4.peg.1652"/>
<keyword evidence="2" id="KW-1185">Reference proteome</keyword>
<gene>
    <name evidence="1" type="ORF">OB69_01145</name>
</gene>
<dbReference type="Proteomes" id="UP000036908">
    <property type="component" value="Unassembled WGS sequence"/>
</dbReference>
<dbReference type="InterPro" id="IPR058595">
    <property type="entry name" value="Avidin-like"/>
</dbReference>
<dbReference type="Pfam" id="PF26421">
    <property type="entry name" value="Avidin_like"/>
    <property type="match status" value="1"/>
</dbReference>
<dbReference type="EMBL" id="JSVA01000002">
    <property type="protein sequence ID" value="KOF04434.1"/>
    <property type="molecule type" value="Genomic_DNA"/>
</dbReference>
<accession>A0A0L8AQ15</accession>
<dbReference type="AlphaFoldDB" id="A0A0L8AQ15"/>
<comment type="caution">
    <text evidence="1">The sequence shown here is derived from an EMBL/GenBank/DDBJ whole genome shotgun (WGS) entry which is preliminary data.</text>
</comment>
<sequence>MNYHKRKFRAVINTVNCEISSETVFEYIQEGSVLSAQYQGGQVVKGHISGLVDDQGYIEMHYHQVNQKGEVSKGMCYSRPEILSNGKIRLHEAWKSASGDISEGSSILDEI</sequence>